<organism evidence="1 2">
    <name type="scientific">Devosia nanyangense</name>
    <dbReference type="NCBI Taxonomy" id="1228055"/>
    <lineage>
        <taxon>Bacteria</taxon>
        <taxon>Pseudomonadati</taxon>
        <taxon>Pseudomonadota</taxon>
        <taxon>Alphaproteobacteria</taxon>
        <taxon>Hyphomicrobiales</taxon>
        <taxon>Devosiaceae</taxon>
        <taxon>Devosia</taxon>
    </lineage>
</organism>
<reference evidence="1" key="1">
    <citation type="submission" date="2020-07" db="EMBL/GenBank/DDBJ databases">
        <title>Huge and variable diversity of episymbiotic CPR bacteria and DPANN archaea in groundwater ecosystems.</title>
        <authorList>
            <person name="He C.Y."/>
            <person name="Keren R."/>
            <person name="Whittaker M."/>
            <person name="Farag I.F."/>
            <person name="Doudna J."/>
            <person name="Cate J.H.D."/>
            <person name="Banfield J.F."/>
        </authorList>
    </citation>
    <scope>NUCLEOTIDE SEQUENCE</scope>
    <source>
        <strain evidence="1">NC_groundwater_1586_Pr3_B-0.1um_66_15</strain>
    </source>
</reference>
<gene>
    <name evidence="1" type="ORF">HY834_17785</name>
</gene>
<protein>
    <recommendedName>
        <fullName evidence="3">HEPN domain-containing protein</fullName>
    </recommendedName>
</protein>
<evidence type="ECO:0000313" key="1">
    <source>
        <dbReference type="EMBL" id="MBI4923595.1"/>
    </source>
</evidence>
<evidence type="ECO:0000313" key="2">
    <source>
        <dbReference type="Proteomes" id="UP000782610"/>
    </source>
</evidence>
<comment type="caution">
    <text evidence="1">The sequence shown here is derived from an EMBL/GenBank/DDBJ whole genome shotgun (WGS) entry which is preliminary data.</text>
</comment>
<accession>A0A933L5S7</accession>
<proteinExistence type="predicted"/>
<sequence>MSAQVPPLSEEERILRIRSEVGKASMHLREAETLSKGGGAPNACVHAAYYSMYHLAVAVLLVTGGVGRLGGVPKNHTVVGQEFAARVAQEPGELGEAGKLLGVALARRIDADYTLGSDMSASAATEATTVARHFAALCADRWPQLALKQ</sequence>
<dbReference type="Gene3D" id="1.20.120.330">
    <property type="entry name" value="Nucleotidyltransferases domain 2"/>
    <property type="match status" value="1"/>
</dbReference>
<name>A0A933L5S7_9HYPH</name>
<dbReference type="EMBL" id="JACRAF010000059">
    <property type="protein sequence ID" value="MBI4923595.1"/>
    <property type="molecule type" value="Genomic_DNA"/>
</dbReference>
<evidence type="ECO:0008006" key="3">
    <source>
        <dbReference type="Google" id="ProtNLM"/>
    </source>
</evidence>
<dbReference type="Proteomes" id="UP000782610">
    <property type="component" value="Unassembled WGS sequence"/>
</dbReference>
<dbReference type="AlphaFoldDB" id="A0A933L5S7"/>